<sequence length="334" mass="37657">MRVMLQPASLATPSVRQHYEDTIQSLVDLAAHAALLGDELGVLQALYPNGYAPMWGVTPGLNNANVSKYQKLSQGDYVFFYGGKRLYLGGLVTHTFHNPQLAEELWGRNKNDQTWEYMYALDDLRGCDIPIEEVRECLPNVKSPDYIVQNPYMAEGEGADNLIELAQIDIGDVPSVGSEPSPSDPEIVSDLVFDKDLERRASRAERREQPTLKKALLPGLAGECALCGRTLPRRFLWAAHIKKRSECSDEERRDLSNIAMLACILGCDALYEHGYITVASDGTLIVSKAAQQDSVVNEHIERYLKDRTVSWWSPEREKYFAWHREHTYRADLPS</sequence>
<protein>
    <recommendedName>
        <fullName evidence="3">HNH endonuclease</fullName>
    </recommendedName>
</protein>
<dbReference type="Proteomes" id="UP001501442">
    <property type="component" value="Unassembled WGS sequence"/>
</dbReference>
<gene>
    <name evidence="1" type="ORF">GCM10023196_083290</name>
</gene>
<evidence type="ECO:0008006" key="3">
    <source>
        <dbReference type="Google" id="ProtNLM"/>
    </source>
</evidence>
<accession>A0ABP8UQS5</accession>
<evidence type="ECO:0000313" key="1">
    <source>
        <dbReference type="EMBL" id="GAA4635874.1"/>
    </source>
</evidence>
<name>A0ABP8UQS5_9ACTN</name>
<reference evidence="2" key="1">
    <citation type="journal article" date="2019" name="Int. J. Syst. Evol. Microbiol.">
        <title>The Global Catalogue of Microorganisms (GCM) 10K type strain sequencing project: providing services to taxonomists for standard genome sequencing and annotation.</title>
        <authorList>
            <consortium name="The Broad Institute Genomics Platform"/>
            <consortium name="The Broad Institute Genome Sequencing Center for Infectious Disease"/>
            <person name="Wu L."/>
            <person name="Ma J."/>
        </authorList>
    </citation>
    <scope>NUCLEOTIDE SEQUENCE [LARGE SCALE GENOMIC DNA]</scope>
    <source>
        <strain evidence="2">JCM 17939</strain>
    </source>
</reference>
<dbReference type="EMBL" id="BAABHK010000016">
    <property type="protein sequence ID" value="GAA4635874.1"/>
    <property type="molecule type" value="Genomic_DNA"/>
</dbReference>
<keyword evidence="2" id="KW-1185">Reference proteome</keyword>
<comment type="caution">
    <text evidence="1">The sequence shown here is derived from an EMBL/GenBank/DDBJ whole genome shotgun (WGS) entry which is preliminary data.</text>
</comment>
<organism evidence="1 2">
    <name type="scientific">Actinoallomurus vinaceus</name>
    <dbReference type="NCBI Taxonomy" id="1080074"/>
    <lineage>
        <taxon>Bacteria</taxon>
        <taxon>Bacillati</taxon>
        <taxon>Actinomycetota</taxon>
        <taxon>Actinomycetes</taxon>
        <taxon>Streptosporangiales</taxon>
        <taxon>Thermomonosporaceae</taxon>
        <taxon>Actinoallomurus</taxon>
    </lineage>
</organism>
<dbReference type="RefSeq" id="WP_345438856.1">
    <property type="nucleotide sequence ID" value="NZ_BAABHK010000016.1"/>
</dbReference>
<evidence type="ECO:0000313" key="2">
    <source>
        <dbReference type="Proteomes" id="UP001501442"/>
    </source>
</evidence>
<proteinExistence type="predicted"/>